<evidence type="ECO:0000313" key="2">
    <source>
        <dbReference type="EMBL" id="KAG6458132.1"/>
    </source>
</evidence>
<name>A0A921ZK34_MANSE</name>
<keyword evidence="3" id="KW-1185">Reference proteome</keyword>
<reference evidence="2" key="2">
    <citation type="submission" date="2020-12" db="EMBL/GenBank/DDBJ databases">
        <authorList>
            <person name="Kanost M."/>
        </authorList>
    </citation>
    <scope>NUCLEOTIDE SEQUENCE</scope>
</reference>
<feature type="region of interest" description="Disordered" evidence="1">
    <location>
        <begin position="1"/>
        <end position="31"/>
    </location>
</feature>
<proteinExistence type="predicted"/>
<protein>
    <submittedName>
        <fullName evidence="2">Uncharacterized protein</fullName>
    </submittedName>
</protein>
<reference evidence="2" key="1">
    <citation type="journal article" date="2016" name="Insect Biochem. Mol. Biol.">
        <title>Multifaceted biological insights from a draft genome sequence of the tobacco hornworm moth, Manduca sexta.</title>
        <authorList>
            <person name="Kanost M.R."/>
            <person name="Arrese E.L."/>
            <person name="Cao X."/>
            <person name="Chen Y.R."/>
            <person name="Chellapilla S."/>
            <person name="Goldsmith M.R."/>
            <person name="Grosse-Wilde E."/>
            <person name="Heckel D.G."/>
            <person name="Herndon N."/>
            <person name="Jiang H."/>
            <person name="Papanicolaou A."/>
            <person name="Qu J."/>
            <person name="Soulages J.L."/>
            <person name="Vogel H."/>
            <person name="Walters J."/>
            <person name="Waterhouse R.M."/>
            <person name="Ahn S.J."/>
            <person name="Almeida F.C."/>
            <person name="An C."/>
            <person name="Aqrawi P."/>
            <person name="Bretschneider A."/>
            <person name="Bryant W.B."/>
            <person name="Bucks S."/>
            <person name="Chao H."/>
            <person name="Chevignon G."/>
            <person name="Christen J.M."/>
            <person name="Clarke D.F."/>
            <person name="Dittmer N.T."/>
            <person name="Ferguson L.C.F."/>
            <person name="Garavelou S."/>
            <person name="Gordon K.H.J."/>
            <person name="Gunaratna R.T."/>
            <person name="Han Y."/>
            <person name="Hauser F."/>
            <person name="He Y."/>
            <person name="Heidel-Fischer H."/>
            <person name="Hirsh A."/>
            <person name="Hu Y."/>
            <person name="Jiang H."/>
            <person name="Kalra D."/>
            <person name="Klinner C."/>
            <person name="Konig C."/>
            <person name="Kovar C."/>
            <person name="Kroll A.R."/>
            <person name="Kuwar S.S."/>
            <person name="Lee S.L."/>
            <person name="Lehman R."/>
            <person name="Li K."/>
            <person name="Li Z."/>
            <person name="Liang H."/>
            <person name="Lovelace S."/>
            <person name="Lu Z."/>
            <person name="Mansfield J.H."/>
            <person name="McCulloch K.J."/>
            <person name="Mathew T."/>
            <person name="Morton B."/>
            <person name="Muzny D.M."/>
            <person name="Neunemann D."/>
            <person name="Ongeri F."/>
            <person name="Pauchet Y."/>
            <person name="Pu L.L."/>
            <person name="Pyrousis I."/>
            <person name="Rao X.J."/>
            <person name="Redding A."/>
            <person name="Roesel C."/>
            <person name="Sanchez-Gracia A."/>
            <person name="Schaack S."/>
            <person name="Shukla A."/>
            <person name="Tetreau G."/>
            <person name="Wang Y."/>
            <person name="Xiong G.H."/>
            <person name="Traut W."/>
            <person name="Walsh T.K."/>
            <person name="Worley K.C."/>
            <person name="Wu D."/>
            <person name="Wu W."/>
            <person name="Wu Y.Q."/>
            <person name="Zhang X."/>
            <person name="Zou Z."/>
            <person name="Zucker H."/>
            <person name="Briscoe A.D."/>
            <person name="Burmester T."/>
            <person name="Clem R.J."/>
            <person name="Feyereisen R."/>
            <person name="Grimmelikhuijzen C.J.P."/>
            <person name="Hamodrakas S.J."/>
            <person name="Hansson B.S."/>
            <person name="Huguet E."/>
            <person name="Jermiin L.S."/>
            <person name="Lan Q."/>
            <person name="Lehman H.K."/>
            <person name="Lorenzen M."/>
            <person name="Merzendorfer H."/>
            <person name="Michalopoulos I."/>
            <person name="Morton D.B."/>
            <person name="Muthukrishnan S."/>
            <person name="Oakeshott J.G."/>
            <person name="Palmer W."/>
            <person name="Park Y."/>
            <person name="Passarelli A.L."/>
            <person name="Rozas J."/>
            <person name="Schwartz L.M."/>
            <person name="Smith W."/>
            <person name="Southgate A."/>
            <person name="Vilcinskas A."/>
            <person name="Vogt R."/>
            <person name="Wang P."/>
            <person name="Werren J."/>
            <person name="Yu X.Q."/>
            <person name="Zhou J.J."/>
            <person name="Brown S.J."/>
            <person name="Scherer S.E."/>
            <person name="Richards S."/>
            <person name="Blissard G.W."/>
        </authorList>
    </citation>
    <scope>NUCLEOTIDE SEQUENCE</scope>
</reference>
<evidence type="ECO:0000313" key="3">
    <source>
        <dbReference type="Proteomes" id="UP000791440"/>
    </source>
</evidence>
<sequence>MGWRGFGNSGERRRRDLVPRGPPAAAATLTA</sequence>
<evidence type="ECO:0000256" key="1">
    <source>
        <dbReference type="SAM" id="MobiDB-lite"/>
    </source>
</evidence>
<dbReference type="Proteomes" id="UP000791440">
    <property type="component" value="Unassembled WGS sequence"/>
</dbReference>
<dbReference type="EMBL" id="JH668573">
    <property type="protein sequence ID" value="KAG6458132.1"/>
    <property type="molecule type" value="Genomic_DNA"/>
</dbReference>
<organism evidence="2 3">
    <name type="scientific">Manduca sexta</name>
    <name type="common">Tobacco hawkmoth</name>
    <name type="synonym">Tobacco hornworm</name>
    <dbReference type="NCBI Taxonomy" id="7130"/>
    <lineage>
        <taxon>Eukaryota</taxon>
        <taxon>Metazoa</taxon>
        <taxon>Ecdysozoa</taxon>
        <taxon>Arthropoda</taxon>
        <taxon>Hexapoda</taxon>
        <taxon>Insecta</taxon>
        <taxon>Pterygota</taxon>
        <taxon>Neoptera</taxon>
        <taxon>Endopterygota</taxon>
        <taxon>Lepidoptera</taxon>
        <taxon>Glossata</taxon>
        <taxon>Ditrysia</taxon>
        <taxon>Bombycoidea</taxon>
        <taxon>Sphingidae</taxon>
        <taxon>Sphinginae</taxon>
        <taxon>Sphingini</taxon>
        <taxon>Manduca</taxon>
    </lineage>
</organism>
<dbReference type="AlphaFoldDB" id="A0A921ZK34"/>
<gene>
    <name evidence="2" type="ORF">O3G_MSEX010690</name>
</gene>
<accession>A0A921ZK34</accession>
<comment type="caution">
    <text evidence="2">The sequence shown here is derived from an EMBL/GenBank/DDBJ whole genome shotgun (WGS) entry which is preliminary data.</text>
</comment>